<evidence type="ECO:0000256" key="19">
    <source>
        <dbReference type="PIRSR" id="PIRSR039102-1"/>
    </source>
</evidence>
<dbReference type="InterPro" id="IPR005905">
    <property type="entry name" value="D_ala_D_ala"/>
</dbReference>
<dbReference type="HAMAP" id="MF_00047">
    <property type="entry name" value="Dala_Dala_lig"/>
    <property type="match status" value="1"/>
</dbReference>
<dbReference type="EC" id="6.3.2.4" evidence="6 18"/>
<keyword evidence="8 18" id="KW-0436">Ligase</keyword>
<feature type="active site" evidence="19">
    <location>
        <position position="33"/>
    </location>
</feature>
<evidence type="ECO:0000256" key="5">
    <source>
        <dbReference type="ARBA" id="ARBA00010871"/>
    </source>
</evidence>
<dbReference type="PROSITE" id="PS50975">
    <property type="entry name" value="ATP_GRASP"/>
    <property type="match status" value="1"/>
</dbReference>
<accession>A0A1X7AF54</accession>
<dbReference type="OrthoDB" id="9813261at2"/>
<dbReference type="GO" id="GO:0071555">
    <property type="term" value="P:cell wall organization"/>
    <property type="evidence" value="ECO:0007669"/>
    <property type="project" value="UniProtKB-KW"/>
</dbReference>
<feature type="binding site" evidence="20">
    <location>
        <position position="279"/>
    </location>
    <ligand>
        <name>Mg(2+)</name>
        <dbReference type="ChEBI" id="CHEBI:18420"/>
        <label>1</label>
    </ligand>
</feature>
<evidence type="ECO:0000256" key="10">
    <source>
        <dbReference type="ARBA" id="ARBA00022741"/>
    </source>
</evidence>
<comment type="subcellular location">
    <subcellularLocation>
        <location evidence="3 18">Cytoplasm</location>
    </subcellularLocation>
</comment>
<evidence type="ECO:0000256" key="18">
    <source>
        <dbReference type="HAMAP-Rule" id="MF_00047"/>
    </source>
</evidence>
<dbReference type="Pfam" id="PF07478">
    <property type="entry name" value="Dala_Dala_lig_C"/>
    <property type="match status" value="1"/>
</dbReference>
<dbReference type="InterPro" id="IPR016185">
    <property type="entry name" value="PreATP-grasp_dom_sf"/>
</dbReference>
<evidence type="ECO:0000256" key="2">
    <source>
        <dbReference type="ARBA" id="ARBA00003921"/>
    </source>
</evidence>
<comment type="pathway">
    <text evidence="4 18">Cell wall biogenesis; peptidoglycan biosynthesis.</text>
</comment>
<keyword evidence="10 21" id="KW-0547">Nucleotide-binding</keyword>
<name>A0A1X7AF54_9GAMM</name>
<comment type="cofactor">
    <cofactor evidence="20">
        <name>Mg(2+)</name>
        <dbReference type="ChEBI" id="CHEBI:18420"/>
    </cofactor>
    <cofactor evidence="20">
        <name>Mn(2+)</name>
        <dbReference type="ChEBI" id="CHEBI:29035"/>
    </cofactor>
    <text evidence="20">Binds 2 magnesium or manganese ions per subunit.</text>
</comment>
<dbReference type="GO" id="GO:0008716">
    <property type="term" value="F:D-alanine-D-alanine ligase activity"/>
    <property type="evidence" value="ECO:0007669"/>
    <property type="project" value="UniProtKB-UniRule"/>
</dbReference>
<dbReference type="NCBIfam" id="NF002378">
    <property type="entry name" value="PRK01372.1"/>
    <property type="match status" value="1"/>
</dbReference>
<dbReference type="Gene3D" id="3.30.1490.20">
    <property type="entry name" value="ATP-grasp fold, A domain"/>
    <property type="match status" value="1"/>
</dbReference>
<comment type="cofactor">
    <cofactor evidence="1">
        <name>Mn(2+)</name>
        <dbReference type="ChEBI" id="CHEBI:29035"/>
    </cofactor>
</comment>
<evidence type="ECO:0000256" key="12">
    <source>
        <dbReference type="ARBA" id="ARBA00022842"/>
    </source>
</evidence>
<evidence type="ECO:0000256" key="13">
    <source>
        <dbReference type="ARBA" id="ARBA00022960"/>
    </source>
</evidence>
<evidence type="ECO:0000256" key="7">
    <source>
        <dbReference type="ARBA" id="ARBA00022490"/>
    </source>
</evidence>
<dbReference type="EMBL" id="FWPT01000001">
    <property type="protein sequence ID" value="SMA34242.1"/>
    <property type="molecule type" value="Genomic_DNA"/>
</dbReference>
<dbReference type="SUPFAM" id="SSF56059">
    <property type="entry name" value="Glutathione synthetase ATP-binding domain-like"/>
    <property type="match status" value="1"/>
</dbReference>
<keyword evidence="13 18" id="KW-0133">Cell shape</keyword>
<dbReference type="NCBIfam" id="TIGR01205">
    <property type="entry name" value="D_ala_D_alaTIGR"/>
    <property type="match status" value="1"/>
</dbReference>
<dbReference type="Gene3D" id="3.30.470.20">
    <property type="entry name" value="ATP-grasp fold, B domain"/>
    <property type="match status" value="1"/>
</dbReference>
<proteinExistence type="inferred from homology"/>
<dbReference type="FunFam" id="3.30.470.20:FF:000008">
    <property type="entry name" value="D-alanine--D-alanine ligase"/>
    <property type="match status" value="1"/>
</dbReference>
<dbReference type="PANTHER" id="PTHR23132:SF23">
    <property type="entry name" value="D-ALANINE--D-ALANINE LIGASE B"/>
    <property type="match status" value="1"/>
</dbReference>
<dbReference type="GO" id="GO:0005524">
    <property type="term" value="F:ATP binding"/>
    <property type="evidence" value="ECO:0007669"/>
    <property type="project" value="UniProtKB-UniRule"/>
</dbReference>
<dbReference type="Gene3D" id="3.40.50.20">
    <property type="match status" value="1"/>
</dbReference>
<dbReference type="PROSITE" id="PS00843">
    <property type="entry name" value="DALA_DALA_LIGASE_1"/>
    <property type="match status" value="1"/>
</dbReference>
<dbReference type="RefSeq" id="WP_087106330.1">
    <property type="nucleotide sequence ID" value="NZ_CBCSCN010000004.1"/>
</dbReference>
<dbReference type="SUPFAM" id="SSF52440">
    <property type="entry name" value="PreATP-grasp domain"/>
    <property type="match status" value="1"/>
</dbReference>
<evidence type="ECO:0000256" key="9">
    <source>
        <dbReference type="ARBA" id="ARBA00022723"/>
    </source>
</evidence>
<feature type="binding site" evidence="20">
    <location>
        <position position="279"/>
    </location>
    <ligand>
        <name>Mg(2+)</name>
        <dbReference type="ChEBI" id="CHEBI:18420"/>
        <label>2</label>
    </ligand>
</feature>
<feature type="active site" evidence="19">
    <location>
        <position position="290"/>
    </location>
</feature>
<dbReference type="GO" id="GO:0005829">
    <property type="term" value="C:cytosol"/>
    <property type="evidence" value="ECO:0007669"/>
    <property type="project" value="TreeGrafter"/>
</dbReference>
<dbReference type="PANTHER" id="PTHR23132">
    <property type="entry name" value="D-ALANINE--D-ALANINE LIGASE"/>
    <property type="match status" value="1"/>
</dbReference>
<evidence type="ECO:0000256" key="6">
    <source>
        <dbReference type="ARBA" id="ARBA00012216"/>
    </source>
</evidence>
<keyword evidence="24" id="KW-1185">Reference proteome</keyword>
<dbReference type="GO" id="GO:0008360">
    <property type="term" value="P:regulation of cell shape"/>
    <property type="evidence" value="ECO:0007669"/>
    <property type="project" value="UniProtKB-KW"/>
</dbReference>
<evidence type="ECO:0000256" key="14">
    <source>
        <dbReference type="ARBA" id="ARBA00022984"/>
    </source>
</evidence>
<evidence type="ECO:0000313" key="23">
    <source>
        <dbReference type="EMBL" id="SMA34242.1"/>
    </source>
</evidence>
<keyword evidence="14 18" id="KW-0573">Peptidoglycan synthesis</keyword>
<evidence type="ECO:0000256" key="1">
    <source>
        <dbReference type="ARBA" id="ARBA00001936"/>
    </source>
</evidence>
<evidence type="ECO:0000256" key="8">
    <source>
        <dbReference type="ARBA" id="ARBA00022598"/>
    </source>
</evidence>
<evidence type="ECO:0000256" key="20">
    <source>
        <dbReference type="PIRSR" id="PIRSR039102-3"/>
    </source>
</evidence>
<sequence length="334" mass="36218">MSKVGHSDVGCKEIRDGSSFGRVAVLFGGTSPERQVSLKSGQRVFEALQSRGVDAVLIDAADDLIGQLNTSKPDSVFLALHGGEGEDGTVQGLLDYMRIPYTGSGVKGSALAMDKSRSKLIWNSVGLPTPGFHLVDKETDLSTLDVPMPCFVKPNGDGSSICTFPVYSRDDFEVAVVKVLEHARYALVEELIAGPEFTVGILNGQALPVIRLETDNTFYDYEAKYLSDDTRYHLPSGLTEEKEQEIQALAVRAFENLGCEGWGRVDVMQDAAGKFWLLEVNTAPGMTDHSLVPMAARAVGLDFADLILEILQISESKERPWMPVGTSDRTTAIG</sequence>
<feature type="binding site" evidence="20">
    <location>
        <position position="281"/>
    </location>
    <ligand>
        <name>Mg(2+)</name>
        <dbReference type="ChEBI" id="CHEBI:18420"/>
        <label>2</label>
    </ligand>
</feature>
<keyword evidence="11 21" id="KW-0067">ATP-binding</keyword>
<feature type="domain" description="ATP-grasp" evidence="22">
    <location>
        <begin position="119"/>
        <end position="312"/>
    </location>
</feature>
<keyword evidence="9 20" id="KW-0479">Metal-binding</keyword>
<evidence type="ECO:0000313" key="24">
    <source>
        <dbReference type="Proteomes" id="UP000196573"/>
    </source>
</evidence>
<keyword evidence="12 20" id="KW-0460">Magnesium</keyword>
<gene>
    <name evidence="18 23" type="primary">ddl</name>
    <name evidence="23" type="ORF">EHSB41UT_00375</name>
</gene>
<evidence type="ECO:0000256" key="17">
    <source>
        <dbReference type="ARBA" id="ARBA00047614"/>
    </source>
</evidence>
<dbReference type="InterPro" id="IPR013815">
    <property type="entry name" value="ATP_grasp_subdomain_1"/>
</dbReference>
<dbReference type="PROSITE" id="PS00844">
    <property type="entry name" value="DALA_DALA_LIGASE_2"/>
    <property type="match status" value="1"/>
</dbReference>
<dbReference type="Pfam" id="PF01820">
    <property type="entry name" value="Dala_Dala_lig_N"/>
    <property type="match status" value="1"/>
</dbReference>
<dbReference type="InterPro" id="IPR000291">
    <property type="entry name" value="D-Ala_lig_Van_CS"/>
</dbReference>
<protein>
    <recommendedName>
        <fullName evidence="6 18">D-alanine--D-alanine ligase</fullName>
        <ecNumber evidence="6 18">6.3.2.4</ecNumber>
    </recommendedName>
    <alternativeName>
        <fullName evidence="18">D-Ala-D-Ala ligase</fullName>
    </alternativeName>
    <alternativeName>
        <fullName evidence="18">D-alanylalanine synthetase</fullName>
    </alternativeName>
</protein>
<evidence type="ECO:0000256" key="11">
    <source>
        <dbReference type="ARBA" id="ARBA00022840"/>
    </source>
</evidence>
<feature type="active site" evidence="19">
    <location>
        <position position="159"/>
    </location>
</feature>
<dbReference type="UniPathway" id="UPA00219"/>
<dbReference type="GO" id="GO:0046872">
    <property type="term" value="F:metal ion binding"/>
    <property type="evidence" value="ECO:0007669"/>
    <property type="project" value="UniProtKB-KW"/>
</dbReference>
<dbReference type="InterPro" id="IPR011095">
    <property type="entry name" value="Dala_Dala_lig_C"/>
</dbReference>
<evidence type="ECO:0000256" key="4">
    <source>
        <dbReference type="ARBA" id="ARBA00004752"/>
    </source>
</evidence>
<comment type="similarity">
    <text evidence="5 18">Belongs to the D-alanine--D-alanine ligase family.</text>
</comment>
<dbReference type="PIRSF" id="PIRSF039102">
    <property type="entry name" value="Ddl/VanB"/>
    <property type="match status" value="1"/>
</dbReference>
<evidence type="ECO:0000256" key="15">
    <source>
        <dbReference type="ARBA" id="ARBA00023211"/>
    </source>
</evidence>
<feature type="binding site" evidence="20">
    <location>
        <position position="266"/>
    </location>
    <ligand>
        <name>Mg(2+)</name>
        <dbReference type="ChEBI" id="CHEBI:18420"/>
        <label>1</label>
    </ligand>
</feature>
<evidence type="ECO:0000256" key="21">
    <source>
        <dbReference type="PROSITE-ProRule" id="PRU00409"/>
    </source>
</evidence>
<reference evidence="23 24" key="1">
    <citation type="submission" date="2017-03" db="EMBL/GenBank/DDBJ databases">
        <authorList>
            <person name="Afonso C.L."/>
            <person name="Miller P.J."/>
            <person name="Scott M.A."/>
            <person name="Spackman E."/>
            <person name="Goraichik I."/>
            <person name="Dimitrov K.M."/>
            <person name="Suarez D.L."/>
            <person name="Swayne D.E."/>
        </authorList>
    </citation>
    <scope>NUCLEOTIDE SEQUENCE [LARGE SCALE GENOMIC DNA]</scope>
    <source>
        <strain evidence="23">SB41UT1</strain>
    </source>
</reference>
<dbReference type="InterPro" id="IPR011761">
    <property type="entry name" value="ATP-grasp"/>
</dbReference>
<evidence type="ECO:0000256" key="3">
    <source>
        <dbReference type="ARBA" id="ARBA00004496"/>
    </source>
</evidence>
<dbReference type="AlphaFoldDB" id="A0A1X7AF54"/>
<keyword evidence="16 18" id="KW-0961">Cell wall biogenesis/degradation</keyword>
<evidence type="ECO:0000256" key="16">
    <source>
        <dbReference type="ARBA" id="ARBA00023316"/>
    </source>
</evidence>
<comment type="function">
    <text evidence="2 18">Cell wall formation.</text>
</comment>
<keyword evidence="15 20" id="KW-0464">Manganese</keyword>
<organism evidence="23 24">
    <name type="scientific">Parendozoicomonas haliclonae</name>
    <dbReference type="NCBI Taxonomy" id="1960125"/>
    <lineage>
        <taxon>Bacteria</taxon>
        <taxon>Pseudomonadati</taxon>
        <taxon>Pseudomonadota</taxon>
        <taxon>Gammaproteobacteria</taxon>
        <taxon>Oceanospirillales</taxon>
        <taxon>Endozoicomonadaceae</taxon>
        <taxon>Parendozoicomonas</taxon>
    </lineage>
</organism>
<keyword evidence="7 18" id="KW-0963">Cytoplasm</keyword>
<dbReference type="InterPro" id="IPR011127">
    <property type="entry name" value="Dala_Dala_lig_N"/>
</dbReference>
<dbReference type="Proteomes" id="UP000196573">
    <property type="component" value="Unassembled WGS sequence"/>
</dbReference>
<evidence type="ECO:0000259" key="22">
    <source>
        <dbReference type="PROSITE" id="PS50975"/>
    </source>
</evidence>
<dbReference type="GO" id="GO:0009252">
    <property type="term" value="P:peptidoglycan biosynthetic process"/>
    <property type="evidence" value="ECO:0007669"/>
    <property type="project" value="UniProtKB-UniRule"/>
</dbReference>
<comment type="catalytic activity">
    <reaction evidence="17 18">
        <text>2 D-alanine + ATP = D-alanyl-D-alanine + ADP + phosphate + H(+)</text>
        <dbReference type="Rhea" id="RHEA:11224"/>
        <dbReference type="ChEBI" id="CHEBI:15378"/>
        <dbReference type="ChEBI" id="CHEBI:30616"/>
        <dbReference type="ChEBI" id="CHEBI:43474"/>
        <dbReference type="ChEBI" id="CHEBI:57416"/>
        <dbReference type="ChEBI" id="CHEBI:57822"/>
        <dbReference type="ChEBI" id="CHEBI:456216"/>
        <dbReference type="EC" id="6.3.2.4"/>
    </reaction>
</comment>